<dbReference type="PANTHER" id="PTHR43569">
    <property type="entry name" value="AMIDOHYDROLASE"/>
    <property type="match status" value="1"/>
</dbReference>
<dbReference type="RefSeq" id="WP_088353170.1">
    <property type="nucleotide sequence ID" value="NZ_CP061813.1"/>
</dbReference>
<reference evidence="3 4" key="1">
    <citation type="journal article" date="2016" name="Int. J. Syst. Evol. Microbiol.">
        <title>Polaribacter haliotis sp. nov., isolated from the gut of abalone Haliotis discus hannai.</title>
        <authorList>
            <person name="Kim Y.O."/>
            <person name="Park I.S."/>
            <person name="Park S."/>
            <person name="Nam B.H."/>
            <person name="Park J.M."/>
            <person name="Kim D.G."/>
            <person name="Yoon J.H."/>
        </authorList>
    </citation>
    <scope>NUCLEOTIDE SEQUENCE [LARGE SCALE GENOMIC DNA]</scope>
    <source>
        <strain evidence="3 4">KCTC 52418</strain>
    </source>
</reference>
<dbReference type="KEGG" id="phal:H9I45_05980"/>
<dbReference type="SUPFAM" id="SSF51556">
    <property type="entry name" value="Metallo-dependent hydrolases"/>
    <property type="match status" value="1"/>
</dbReference>
<feature type="domain" description="Amidohydrolase-related" evidence="2">
    <location>
        <begin position="3"/>
        <end position="273"/>
    </location>
</feature>
<gene>
    <name evidence="3" type="ORF">H9I45_05980</name>
</gene>
<sequence length="276" mass="32215">MKIDAHQHFWQFNPQKDTWITDEMAVLKSDFLPEDLEPLLRQHQLDGCVAVQAGTSEKETLFLLDLAEKNSFIKGVVGWLDLCDENIQERLHLFSSYKKLKGLRHIVQAEADGFMLRKDFQRGISALEKYNFTYDILIFPHQLEEAIELVRTFPKQKFILDHCAKPYIKDEKITVWKNHIEKLASFKNVACKVSGLTTEAHWKTWKKETIKPYLDVVFNVFGTKRTLFGSDWPVSLLAGNYAKTVNLIENYIQQFPKTEQQQIMGLNAKNWYSLEN</sequence>
<dbReference type="OrthoDB" id="5450317at2"/>
<keyword evidence="3" id="KW-0378">Hydrolase</keyword>
<proteinExistence type="inferred from homology"/>
<dbReference type="Proteomes" id="UP000516764">
    <property type="component" value="Chromosome"/>
</dbReference>
<dbReference type="GO" id="GO:0016787">
    <property type="term" value="F:hydrolase activity"/>
    <property type="evidence" value="ECO:0007669"/>
    <property type="project" value="UniProtKB-KW"/>
</dbReference>
<dbReference type="AlphaFoldDB" id="A0A7L8AJ11"/>
<accession>A0A7L8AJ11</accession>
<comment type="similarity">
    <text evidence="1">Belongs to the metallo-dependent hydrolases superfamily.</text>
</comment>
<evidence type="ECO:0000256" key="1">
    <source>
        <dbReference type="ARBA" id="ARBA00038310"/>
    </source>
</evidence>
<dbReference type="InterPro" id="IPR006680">
    <property type="entry name" value="Amidohydro-rel"/>
</dbReference>
<evidence type="ECO:0000259" key="2">
    <source>
        <dbReference type="Pfam" id="PF04909"/>
    </source>
</evidence>
<evidence type="ECO:0000313" key="3">
    <source>
        <dbReference type="EMBL" id="QOD61991.1"/>
    </source>
</evidence>
<dbReference type="InterPro" id="IPR052350">
    <property type="entry name" value="Metallo-dep_Lactonases"/>
</dbReference>
<organism evidence="3 4">
    <name type="scientific">Polaribacter haliotis</name>
    <dbReference type="NCBI Taxonomy" id="1888915"/>
    <lineage>
        <taxon>Bacteria</taxon>
        <taxon>Pseudomonadati</taxon>
        <taxon>Bacteroidota</taxon>
        <taxon>Flavobacteriia</taxon>
        <taxon>Flavobacteriales</taxon>
        <taxon>Flavobacteriaceae</taxon>
    </lineage>
</organism>
<evidence type="ECO:0000313" key="4">
    <source>
        <dbReference type="Proteomes" id="UP000516764"/>
    </source>
</evidence>
<name>A0A7L8AJ11_9FLAO</name>
<dbReference type="InterPro" id="IPR032466">
    <property type="entry name" value="Metal_Hydrolase"/>
</dbReference>
<dbReference type="Gene3D" id="3.20.20.140">
    <property type="entry name" value="Metal-dependent hydrolases"/>
    <property type="match status" value="1"/>
</dbReference>
<keyword evidence="4" id="KW-1185">Reference proteome</keyword>
<dbReference type="EMBL" id="CP061813">
    <property type="protein sequence ID" value="QOD61991.1"/>
    <property type="molecule type" value="Genomic_DNA"/>
</dbReference>
<dbReference type="PANTHER" id="PTHR43569:SF2">
    <property type="entry name" value="AMIDOHYDROLASE-RELATED DOMAIN-CONTAINING PROTEIN"/>
    <property type="match status" value="1"/>
</dbReference>
<dbReference type="Pfam" id="PF04909">
    <property type="entry name" value="Amidohydro_2"/>
    <property type="match status" value="1"/>
</dbReference>
<protein>
    <submittedName>
        <fullName evidence="3">Amidohydrolase family protein</fullName>
    </submittedName>
</protein>